<dbReference type="EMBL" id="CP041616">
    <property type="protein sequence ID" value="QDO88221.1"/>
    <property type="molecule type" value="Genomic_DNA"/>
</dbReference>
<evidence type="ECO:0000313" key="5">
    <source>
        <dbReference type="EMBL" id="QDO88221.1"/>
    </source>
</evidence>
<evidence type="ECO:0000256" key="2">
    <source>
        <dbReference type="ARBA" id="ARBA00022448"/>
    </source>
</evidence>
<dbReference type="InterPro" id="IPR006059">
    <property type="entry name" value="SBP"/>
</dbReference>
<feature type="region of interest" description="Disordered" evidence="4">
    <location>
        <begin position="1"/>
        <end position="73"/>
    </location>
</feature>
<accession>A0A516G9M3</accession>
<dbReference type="KEGG" id="orz:FNH13_07575"/>
<feature type="compositionally biased region" description="Low complexity" evidence="4">
    <location>
        <begin position="12"/>
        <end position="21"/>
    </location>
</feature>
<feature type="compositionally biased region" description="Low complexity" evidence="4">
    <location>
        <begin position="62"/>
        <end position="72"/>
    </location>
</feature>
<evidence type="ECO:0000256" key="3">
    <source>
        <dbReference type="ARBA" id="ARBA00022729"/>
    </source>
</evidence>
<comment type="similarity">
    <text evidence="1">Belongs to the bacterial solute-binding protein 1 family.</text>
</comment>
<reference evidence="5 6" key="1">
    <citation type="submission" date="2019-07" db="EMBL/GenBank/DDBJ databases">
        <title>complete genome sequencing of Ornithinimicrobium sp. H23M54.</title>
        <authorList>
            <person name="Bae J.-W."/>
            <person name="Lee S.-Y."/>
        </authorList>
    </citation>
    <scope>NUCLEOTIDE SEQUENCE [LARGE SCALE GENOMIC DNA]</scope>
    <source>
        <strain evidence="5 6">H23M54</strain>
    </source>
</reference>
<dbReference type="GO" id="GO:0015768">
    <property type="term" value="P:maltose transport"/>
    <property type="evidence" value="ECO:0007669"/>
    <property type="project" value="TreeGrafter"/>
</dbReference>
<gene>
    <name evidence="5" type="ORF">FNH13_07575</name>
</gene>
<dbReference type="PANTHER" id="PTHR30061">
    <property type="entry name" value="MALTOSE-BINDING PERIPLASMIC PROTEIN"/>
    <property type="match status" value="1"/>
</dbReference>
<proteinExistence type="inferred from homology"/>
<dbReference type="Pfam" id="PF13416">
    <property type="entry name" value="SBP_bac_8"/>
    <property type="match status" value="1"/>
</dbReference>
<dbReference type="GO" id="GO:0042956">
    <property type="term" value="P:maltodextrin transmembrane transport"/>
    <property type="evidence" value="ECO:0007669"/>
    <property type="project" value="TreeGrafter"/>
</dbReference>
<dbReference type="PANTHER" id="PTHR30061:SF50">
    <property type="entry name" value="MALTOSE_MALTODEXTRIN-BINDING PERIPLASMIC PROTEIN"/>
    <property type="match status" value="1"/>
</dbReference>
<evidence type="ECO:0000256" key="1">
    <source>
        <dbReference type="ARBA" id="ARBA00008520"/>
    </source>
</evidence>
<dbReference type="GO" id="GO:0055052">
    <property type="term" value="C:ATP-binding cassette (ABC) transporter complex, substrate-binding subunit-containing"/>
    <property type="evidence" value="ECO:0007669"/>
    <property type="project" value="TreeGrafter"/>
</dbReference>
<dbReference type="SUPFAM" id="SSF53850">
    <property type="entry name" value="Periplasmic binding protein-like II"/>
    <property type="match status" value="1"/>
</dbReference>
<organism evidence="5 6">
    <name type="scientific">Ornithinimicrobium ciconiae</name>
    <dbReference type="NCBI Taxonomy" id="2594265"/>
    <lineage>
        <taxon>Bacteria</taxon>
        <taxon>Bacillati</taxon>
        <taxon>Actinomycetota</taxon>
        <taxon>Actinomycetes</taxon>
        <taxon>Micrococcales</taxon>
        <taxon>Ornithinimicrobiaceae</taxon>
        <taxon>Ornithinimicrobium</taxon>
    </lineage>
</organism>
<dbReference type="Gene3D" id="3.40.190.10">
    <property type="entry name" value="Periplasmic binding protein-like II"/>
    <property type="match status" value="2"/>
</dbReference>
<keyword evidence="3" id="KW-0732">Signal</keyword>
<dbReference type="AlphaFoldDB" id="A0A516G9M3"/>
<evidence type="ECO:0000256" key="4">
    <source>
        <dbReference type="SAM" id="MobiDB-lite"/>
    </source>
</evidence>
<keyword evidence="6" id="KW-1185">Reference proteome</keyword>
<name>A0A516G9M3_9MICO</name>
<protein>
    <submittedName>
        <fullName evidence="5">Extracellular solute-binding protein</fullName>
    </submittedName>
</protein>
<sequence>MSPPPCWPPAAPAARLATPTLRARRRTPLTPVPTTRRQTRPTRPTPRTPRPTPVRRPPGRPSPSGSPVRRTPLSSSRWLVTAFAEETGATLEVQRIPWGELLERANQALPNPDNTPDVIEMGNTQVPTYTSVGAFEDLSGLLGDLGDIGPEGFIEAGTYDGTVYAVPYYWGSRYIFFDKAAFSDAGLEPPTTLAELSEAAITLREAGDDAYSGLWLPGQDWRNGISWIFAHGGDIAVQEGDQWVGALSSPESLAGLTQWQELYAGASTAPQDGKDAEAWVPFNNGEAAMFMAPSWARWSVEETKAEDLGAFALPGVDGGVAPVFAGGSDIAISAQSQHKDLSADLMRLIFSDDYQTMLAENGLGPANAEFTHLMGDDEFAQAAISAAANAKLTPASSEWAAVETGSVMEEFFGRIASGEDVATVAAETDAQLEDVLNG</sequence>
<feature type="compositionally biased region" description="Pro residues" evidence="4">
    <location>
        <begin position="1"/>
        <end position="11"/>
    </location>
</feature>
<dbReference type="Proteomes" id="UP000315395">
    <property type="component" value="Chromosome"/>
</dbReference>
<dbReference type="GO" id="GO:1901982">
    <property type="term" value="F:maltose binding"/>
    <property type="evidence" value="ECO:0007669"/>
    <property type="project" value="TreeGrafter"/>
</dbReference>
<evidence type="ECO:0000313" key="6">
    <source>
        <dbReference type="Proteomes" id="UP000315395"/>
    </source>
</evidence>
<feature type="compositionally biased region" description="Pro residues" evidence="4">
    <location>
        <begin position="43"/>
        <end position="61"/>
    </location>
</feature>
<keyword evidence="2" id="KW-0813">Transport</keyword>
<dbReference type="OrthoDB" id="2507686at2"/>